<sequence>MGNWSRARGHTGDMLGLLMLAAGGLLSSHGVVIAELLLSVGTPPGFL</sequence>
<dbReference type="Proteomes" id="UP000007575">
    <property type="component" value="Chromosome"/>
</dbReference>
<protein>
    <submittedName>
        <fullName evidence="1">Uncharacterized protein</fullName>
    </submittedName>
</protein>
<organism evidence="1 2">
    <name type="scientific">Deinococcus gobiensis (strain DSM 21396 / JCM 16679 / CGMCC 1.7299 / I-0)</name>
    <dbReference type="NCBI Taxonomy" id="745776"/>
    <lineage>
        <taxon>Bacteria</taxon>
        <taxon>Thermotogati</taxon>
        <taxon>Deinococcota</taxon>
        <taxon>Deinococci</taxon>
        <taxon>Deinococcales</taxon>
        <taxon>Deinococcaceae</taxon>
        <taxon>Deinococcus</taxon>
    </lineage>
</organism>
<dbReference type="PATRIC" id="fig|745776.4.peg.1524"/>
<keyword evidence="2" id="KW-1185">Reference proteome</keyword>
<dbReference type="KEGG" id="dgo:DGo_CA1482"/>
<evidence type="ECO:0000313" key="1">
    <source>
        <dbReference type="EMBL" id="AFD25409.1"/>
    </source>
</evidence>
<reference evidence="1 2" key="1">
    <citation type="journal article" date="2012" name="PLoS ONE">
        <title>Genome sequence and transcriptome analysis of the radioresistant bacterium Deinococcus gobiensis: insights into the extreme environmental adaptations.</title>
        <authorList>
            <person name="Yuan M."/>
            <person name="Chen M."/>
            <person name="Zhang W."/>
            <person name="Lu W."/>
            <person name="Wang J."/>
            <person name="Yang M."/>
            <person name="Zhao P."/>
            <person name="Tang R."/>
            <person name="Li X."/>
            <person name="Hao Y."/>
            <person name="Zhou Z."/>
            <person name="Zhan Y."/>
            <person name="Yu H."/>
            <person name="Teng C."/>
            <person name="Yan Y."/>
            <person name="Ping S."/>
            <person name="Wang Y."/>
            <person name="Lin M."/>
        </authorList>
    </citation>
    <scope>NUCLEOTIDE SEQUENCE [LARGE SCALE GENOMIC DNA]</scope>
    <source>
        <strain evidence="1 2">I-0</strain>
    </source>
</reference>
<evidence type="ECO:0000313" key="2">
    <source>
        <dbReference type="Proteomes" id="UP000007575"/>
    </source>
</evidence>
<dbReference type="AlphaFoldDB" id="H8GU85"/>
<accession>H8GU85</accession>
<dbReference type="EMBL" id="CP002191">
    <property type="protein sequence ID" value="AFD25409.1"/>
    <property type="molecule type" value="Genomic_DNA"/>
</dbReference>
<proteinExistence type="predicted"/>
<name>H8GU85_DEIGI</name>
<dbReference type="HOGENOM" id="CLU_3167153_0_0_0"/>
<gene>
    <name evidence="1" type="ordered locus">DGo_CA1482</name>
</gene>